<feature type="disulfide bond" evidence="11">
    <location>
        <begin position="557"/>
        <end position="566"/>
    </location>
</feature>
<dbReference type="PROSITE" id="PS01186">
    <property type="entry name" value="EGF_2"/>
    <property type="match status" value="13"/>
</dbReference>
<dbReference type="RefSeq" id="XP_022299511.1">
    <property type="nucleotide sequence ID" value="XM_022443803.1"/>
</dbReference>
<sequence>MKNFQFCAVFVLLLCFSKSQGETTTTSTDASTVESSTADMTSSTTLSTAEDTTTTVETTTENPADATMANTTVITTTVSPEVTTSSTQAETTTSAQTETTTSAQTETTTSAQTETTTSAQTETITSAQTETTTSAQPETVSTTQSTAESTTNAQTTVPNAETTTRNEDTTTTTSNAVTTTTPIAEATTVMETTTSANADTTTTPTNMETTTTANAETTTTPTNMETTSTAANAETTTTATNIQTTTNAAETTTSATNMETTTTSNAAPTTTATNMETTTTGNAETTTTATNMETTTTSNAETTTTANAETTTTATNMETTSTAANAETTTSATNMETTTTANVAPTTTATNMETTTTANAETTTTPTNIETTTKANAETTTTATNMETTTTVNAETTSTATNMETTTTANAETTTTATNIETTTTANAETTTTSSNIETTTNAAETTTTATNMETTTTANAAPTTTATNNETTTTANAETTTTATNIETTTQSPTTTVALTTTTSAAAPTTTTTAAVPITTTTAAATTTVNVCAGVNCRNGTCTPSSSSSTGYMCQCYSNYTGDTCQFALAFYTQWSEWGACDQDCKGGVKRRTRSCSDVNQANRGNDCGPELEETLECENLPDCVVTTNPCQNAINPCLTTGVAHTCLVKSDGSFRCLCKPGYVNDANNKYCINENECLRDNNDCKDVNTRTLREGVAKCSDSVGNYSCVCKSGFVYDSNTRMCTDINECSNATLNNCDVTERATCTNTPGSFTCACKSPYQGAGTSGTCKETRLMNHTGHTKLSTSDAFSFYFFPDYAIPFGNHLYPSFYFTRSGLVLFTTVTSATATTGQRKAFPNPAKFTIDSTFQEKAAFAPWWSNMAISSGANAENGIYYKEYSPDVTAENDVMVTKAAELAGPFSVPGFRAKYMIVITWYRMEQNISPPAPSQTVTFQLVLVTDFRHTFVKVTYEDREMKWDILSSVGNYPVRIGSLKQGAATADEYTYSYLDMLTNVANKPKIEKIDGFEINAPGRKGQSFYRLSESTPISHPGLECSSWIESDVSLTTPPVNSSEVTQCPPNLQQKTDAFVTFTAAGIPSSLTCYGKRSALSSTSTDPRTVRCCYDNTTQGLIVDHALANGFNTYMRQSRQMQTTADSTYSKCCAASNTYAFKMDLCQSFLARRPVCTSENFVASGAGGALGDPHLTSLDGLSFTFNGHAEFILLKNSDVEVQGRFSPLTNVAGNKSATFISSIAGKQTNPASDKVEIRLNSDETNAVILINGVVRTEDLSNDLDGTHVSISKTVVNSVPTWKMIFSGGLTAGVQLKNNMFQLVVEAGSHYKGTFEGLLGNFNDDPADDFKAPDGTVTPSSSGESEIYDYGILWQNTASNTLFTYDGTGSNNNWNSHLDPSYVPVFFNPNLTIMFEDETKRSKAISACNNGASEDTDPAARRECYFDFKVTEDAALAAATSETKSALDETKSTLANYPPEITNGNVTLEVTVGETKTLQLEATDKNTGDIDKIYFVLNSDAPSGLTIDNTSKILTWTNVPELDSATIQITVSDGKAQSLWTPKIELCRCQNGGRCDFGISSSEQFLILPCTCVVGYTGAYCEKDEDGCADNPCWPGVDCTDVLARDLTTTPAGFTCGSCPTHLDGNGITCTDKDECVTMSPCTHNCTNIPFGYTCSCADGFVLGGDAKTCLDKDECLTNADQCEEASTTCLNSQGGYSCPCKTGYQRETTYRCTDIDECSNATSPCPSNSRCQNSVGSYECVCDYGFRKNTQTNACEEVDECAGVNNCAQKCIDGRGTYTCACNTGYNLNDTDKVSCIPETECSQAQKNTCDGGNARAGCAVSNGQVYCSCPSGFALNSTNYCVDIDECATNADTCVDITSDCVNTDGGFQCACKTGFSRLDDFTCADINECTTSNTCVSPATCQNNVGSYSCSCPSGYTKGNDGNTCSDIDECSSPATHSCDKENANCNNVAGSYSCSCRSGFTGDGYVCADINECAPGRTNQCSQTCTNTIGSYKCSCFNGFTLNVDGRTCDDVDECANSAANGCYDNSHCQNTAGSYTCTCPANFRLKGDGKTCESIFLCASNHGCNYTCGKINNVDTCSCPTGYQLDLSDNKTCIDIDECQSDSLNQCQDSNYVTCRNTAGSYVCNCVNSSYVKTQDTVCADADECLLGTAKCPANSRCVNSDPGFSCDCVSGYTKVGALCQDTDECAGSNDCDSSLATCTNTPGAYRCTCKPGYTGDGRTCSDVDECSENTHNCDSRPERRTCNNTVGSFTCGCQSGYIIASDGRTCNDVDECTTTSHGCQQVCRNRDGGFACDCQSGYRLATNQRDCIVEAECEAAKKQTCQDQMCAKLNGTDTCTCKPGYQLASDGTTCNDIDECATSSPCYATNSQCTNTDGSYNCSCTNGYILGPNNVCTDRNGGLSQWSSWGTCSKTCGSGAQTRTRTCTNPTQEGSGAPCSGSLSETQTCNTDLCPPNLVEQTYAVIVEYNGVSAGKFTSNVKAEFISKLATEINRYCNTDNAKLRQCCNSQSTYEPSVSSIKPFTAAEKIAIADGYPRDVNGKTQIMIAVKADKNNNVLCSATSSRRKRRSITLSNLEIAIPQAVLQEILSDTSIQNAVVQKLVEVIEQETGETLSISQGEIMLVTATSATPIVSNQSQAWVIPVAVVGAILGVIIIIIIVLLIIKMNKKNKINPDDRHANPLNDPYHPLNNPGQQQQQQQQQQQPAGQEIDPPQGDRNPLT</sequence>
<feature type="domain" description="EGF-like" evidence="15">
    <location>
        <begin position="2196"/>
        <end position="2236"/>
    </location>
</feature>
<evidence type="ECO:0000256" key="5">
    <source>
        <dbReference type="ARBA" id="ARBA00022729"/>
    </source>
</evidence>
<evidence type="ECO:0000256" key="6">
    <source>
        <dbReference type="ARBA" id="ARBA00022737"/>
    </source>
</evidence>
<keyword evidence="7" id="KW-0106">Calcium</keyword>
<evidence type="ECO:0000313" key="19">
    <source>
        <dbReference type="RefSeq" id="XP_022299510.1"/>
    </source>
</evidence>
<evidence type="ECO:0000256" key="11">
    <source>
        <dbReference type="PROSITE-ProRule" id="PRU00076"/>
    </source>
</evidence>
<feature type="domain" description="EGF-like" evidence="15">
    <location>
        <begin position="628"/>
        <end position="674"/>
    </location>
</feature>
<evidence type="ECO:0000259" key="16">
    <source>
        <dbReference type="PROSITE" id="PS51233"/>
    </source>
</evidence>
<feature type="domain" description="EGF-like" evidence="15">
    <location>
        <begin position="1552"/>
        <end position="1591"/>
    </location>
</feature>
<dbReference type="InterPro" id="IPR024731">
    <property type="entry name" value="NELL2-like_EGF"/>
</dbReference>
<dbReference type="PROSITE" id="PS50092">
    <property type="entry name" value="TSP1"/>
    <property type="match status" value="2"/>
</dbReference>
<dbReference type="InterPro" id="IPR000742">
    <property type="entry name" value="EGF"/>
</dbReference>
<feature type="region of interest" description="Disordered" evidence="12">
    <location>
        <begin position="454"/>
        <end position="495"/>
    </location>
</feature>
<dbReference type="FunFam" id="2.10.25.10:FF:000119">
    <property type="entry name" value="vitamin K-dependent protein S"/>
    <property type="match status" value="1"/>
</dbReference>
<keyword evidence="9 11" id="KW-1015">Disulfide bond</keyword>
<dbReference type="Pfam" id="PF12947">
    <property type="entry name" value="EGF_3"/>
    <property type="match status" value="1"/>
</dbReference>
<keyword evidence="13" id="KW-1133">Transmembrane helix</keyword>
<organism evidence="17 18">
    <name type="scientific">Crassostrea virginica</name>
    <name type="common">Eastern oyster</name>
    <dbReference type="NCBI Taxonomy" id="6565"/>
    <lineage>
        <taxon>Eukaryota</taxon>
        <taxon>Metazoa</taxon>
        <taxon>Spiralia</taxon>
        <taxon>Lophotrochozoa</taxon>
        <taxon>Mollusca</taxon>
        <taxon>Bivalvia</taxon>
        <taxon>Autobranchia</taxon>
        <taxon>Pteriomorphia</taxon>
        <taxon>Ostreida</taxon>
        <taxon>Ostreoidea</taxon>
        <taxon>Ostreidae</taxon>
        <taxon>Crassostrea</taxon>
    </lineage>
</organism>
<keyword evidence="8 13" id="KW-0472">Membrane</keyword>
<feature type="domain" description="VWFD" evidence="16">
    <location>
        <begin position="1175"/>
        <end position="1371"/>
    </location>
</feature>
<dbReference type="SMART" id="SM00216">
    <property type="entry name" value="VWD"/>
    <property type="match status" value="1"/>
</dbReference>
<dbReference type="InterPro" id="IPR013032">
    <property type="entry name" value="EGF-like_CS"/>
</dbReference>
<feature type="compositionally biased region" description="Low complexity" evidence="12">
    <location>
        <begin position="2706"/>
        <end position="2716"/>
    </location>
</feature>
<feature type="domain" description="EGF-like" evidence="15">
    <location>
        <begin position="727"/>
        <end position="768"/>
    </location>
</feature>
<keyword evidence="3" id="KW-0964">Secreted</keyword>
<dbReference type="Pfam" id="PF07645">
    <property type="entry name" value="EGF_CA"/>
    <property type="match status" value="10"/>
</dbReference>
<evidence type="ECO:0000256" key="13">
    <source>
        <dbReference type="SAM" id="Phobius"/>
    </source>
</evidence>
<feature type="signal peptide" evidence="14">
    <location>
        <begin position="1"/>
        <end position="21"/>
    </location>
</feature>
<dbReference type="SUPFAM" id="SSF57196">
    <property type="entry name" value="EGF/Laminin"/>
    <property type="match status" value="2"/>
</dbReference>
<feature type="domain" description="EGF-like" evidence="15">
    <location>
        <begin position="1939"/>
        <end position="1981"/>
    </location>
</feature>
<feature type="domain" description="EGF-like" evidence="15">
    <location>
        <begin position="1897"/>
        <end position="1938"/>
    </location>
</feature>
<evidence type="ECO:0000256" key="3">
    <source>
        <dbReference type="ARBA" id="ARBA00022525"/>
    </source>
</evidence>
<feature type="domain" description="EGF-like" evidence="15">
    <location>
        <begin position="529"/>
        <end position="567"/>
    </location>
</feature>
<feature type="domain" description="EGF-like" evidence="15">
    <location>
        <begin position="2367"/>
        <end position="2408"/>
    </location>
</feature>
<dbReference type="PROSITE" id="PS51233">
    <property type="entry name" value="VWFD"/>
    <property type="match status" value="1"/>
</dbReference>
<feature type="disulfide bond" evidence="11">
    <location>
        <begin position="1645"/>
        <end position="1655"/>
    </location>
</feature>
<dbReference type="PANTHER" id="PTHR24039">
    <property type="entry name" value="FIBRILLIN-RELATED"/>
    <property type="match status" value="1"/>
</dbReference>
<feature type="region of interest" description="Disordered" evidence="12">
    <location>
        <begin position="245"/>
        <end position="277"/>
    </location>
</feature>
<dbReference type="FunFam" id="2.10.25.10:FF:000240">
    <property type="entry name" value="Vitamin K-dependent protein S"/>
    <property type="match status" value="1"/>
</dbReference>
<evidence type="ECO:0000313" key="20">
    <source>
        <dbReference type="RefSeq" id="XP_022299511.1"/>
    </source>
</evidence>
<feature type="compositionally biased region" description="Low complexity" evidence="12">
    <location>
        <begin position="71"/>
        <end position="139"/>
    </location>
</feature>
<dbReference type="Gene3D" id="2.10.25.10">
    <property type="entry name" value="Laminin"/>
    <property type="match status" value="24"/>
</dbReference>
<dbReference type="InterPro" id="IPR036383">
    <property type="entry name" value="TSP1_rpt_sf"/>
</dbReference>
<dbReference type="GO" id="GO:0016020">
    <property type="term" value="C:membrane"/>
    <property type="evidence" value="ECO:0007669"/>
    <property type="project" value="UniProtKB-SubCell"/>
</dbReference>
<evidence type="ECO:0000259" key="15">
    <source>
        <dbReference type="PROSITE" id="PS50026"/>
    </source>
</evidence>
<dbReference type="GO" id="GO:0007160">
    <property type="term" value="P:cell-matrix adhesion"/>
    <property type="evidence" value="ECO:0007669"/>
    <property type="project" value="InterPro"/>
</dbReference>
<dbReference type="InterPro" id="IPR003886">
    <property type="entry name" value="NIDO_dom"/>
</dbReference>
<protein>
    <submittedName>
        <fullName evidence="18 19">Uncharacterized protein LOC111108169</fullName>
    </submittedName>
</protein>
<evidence type="ECO:0000256" key="8">
    <source>
        <dbReference type="ARBA" id="ARBA00023136"/>
    </source>
</evidence>
<feature type="disulfide bond" evidence="11">
    <location>
        <begin position="739"/>
        <end position="756"/>
    </location>
</feature>
<dbReference type="SUPFAM" id="SSF49313">
    <property type="entry name" value="Cadherin-like"/>
    <property type="match status" value="1"/>
</dbReference>
<evidence type="ECO:0000256" key="14">
    <source>
        <dbReference type="SAM" id="SignalP"/>
    </source>
</evidence>
<dbReference type="InterPro" id="IPR026823">
    <property type="entry name" value="cEGF"/>
</dbReference>
<feature type="compositionally biased region" description="Low complexity" evidence="12">
    <location>
        <begin position="22"/>
        <end position="61"/>
    </location>
</feature>
<keyword evidence="5 14" id="KW-0732">Signal</keyword>
<evidence type="ECO:0000256" key="4">
    <source>
        <dbReference type="ARBA" id="ARBA00022536"/>
    </source>
</evidence>
<dbReference type="SMART" id="SM00209">
    <property type="entry name" value="TSP1"/>
    <property type="match status" value="2"/>
</dbReference>
<keyword evidence="10" id="KW-0325">Glycoprotein</keyword>
<feature type="domain" description="EGF-like" evidence="15">
    <location>
        <begin position="2024"/>
        <end position="2067"/>
    </location>
</feature>
<dbReference type="InterPro" id="IPR000884">
    <property type="entry name" value="TSP1_rpt"/>
</dbReference>
<dbReference type="GeneID" id="111108169"/>
<feature type="compositionally biased region" description="Polar residues" evidence="12">
    <location>
        <begin position="140"/>
        <end position="161"/>
    </location>
</feature>
<keyword evidence="6" id="KW-0677">Repeat</keyword>
<evidence type="ECO:0000256" key="1">
    <source>
        <dbReference type="ARBA" id="ARBA00004370"/>
    </source>
</evidence>
<evidence type="ECO:0000256" key="2">
    <source>
        <dbReference type="ARBA" id="ARBA00004613"/>
    </source>
</evidence>
<dbReference type="SUPFAM" id="SSF57184">
    <property type="entry name" value="Growth factor receptor domain"/>
    <property type="match status" value="7"/>
</dbReference>
<feature type="chain" id="PRO_5044665996" evidence="14">
    <location>
        <begin position="22"/>
        <end position="2733"/>
    </location>
</feature>
<dbReference type="OrthoDB" id="6287223at2759"/>
<dbReference type="InterPro" id="IPR009030">
    <property type="entry name" value="Growth_fac_rcpt_cys_sf"/>
</dbReference>
<dbReference type="Pfam" id="PF00090">
    <property type="entry name" value="TSP_1"/>
    <property type="match status" value="2"/>
</dbReference>
<dbReference type="PROSITE" id="PS50026">
    <property type="entry name" value="EGF_3"/>
    <property type="match status" value="14"/>
</dbReference>
<dbReference type="SMART" id="SM00179">
    <property type="entry name" value="EGF_CA"/>
    <property type="match status" value="18"/>
</dbReference>
<dbReference type="Proteomes" id="UP000694844">
    <property type="component" value="Chromosome 8"/>
</dbReference>
<dbReference type="RefSeq" id="XP_022299509.1">
    <property type="nucleotide sequence ID" value="XM_022443801.1"/>
</dbReference>
<dbReference type="FunFam" id="2.10.25.10:FF:000005">
    <property type="entry name" value="Fibrillin 2"/>
    <property type="match status" value="1"/>
</dbReference>
<dbReference type="SMART" id="SM00181">
    <property type="entry name" value="EGF"/>
    <property type="match status" value="23"/>
</dbReference>
<dbReference type="GO" id="GO:0005576">
    <property type="term" value="C:extracellular region"/>
    <property type="evidence" value="ECO:0007669"/>
    <property type="project" value="UniProtKB-SubCell"/>
</dbReference>
<dbReference type="GO" id="GO:0005509">
    <property type="term" value="F:calcium ion binding"/>
    <property type="evidence" value="ECO:0007669"/>
    <property type="project" value="InterPro"/>
</dbReference>
<feature type="transmembrane region" description="Helical" evidence="13">
    <location>
        <begin position="2652"/>
        <end position="2676"/>
    </location>
</feature>
<proteinExistence type="predicted"/>
<feature type="domain" description="EGF-like" evidence="15">
    <location>
        <begin position="1724"/>
        <end position="1766"/>
    </location>
</feature>
<evidence type="ECO:0000256" key="12">
    <source>
        <dbReference type="SAM" id="MobiDB-lite"/>
    </source>
</evidence>
<feature type="disulfide bond" evidence="11">
    <location>
        <begin position="1581"/>
        <end position="1590"/>
    </location>
</feature>
<evidence type="ECO:0000256" key="7">
    <source>
        <dbReference type="ARBA" id="ARBA00022837"/>
    </source>
</evidence>
<keyword evidence="17" id="KW-1185">Reference proteome</keyword>
<dbReference type="PROSITE" id="PS00010">
    <property type="entry name" value="ASX_HYDROXYL"/>
    <property type="match status" value="15"/>
</dbReference>
<dbReference type="GO" id="GO:0071944">
    <property type="term" value="C:cell periphery"/>
    <property type="evidence" value="ECO:0007669"/>
    <property type="project" value="UniProtKB-ARBA"/>
</dbReference>
<feature type="domain" description="EGF-like" evidence="15">
    <location>
        <begin position="1641"/>
        <end position="1680"/>
    </location>
</feature>
<feature type="disulfide bond" evidence="11">
    <location>
        <begin position="533"/>
        <end position="543"/>
    </location>
</feature>
<dbReference type="InterPro" id="IPR001846">
    <property type="entry name" value="VWF_type-D"/>
</dbReference>
<keyword evidence="13" id="KW-0812">Transmembrane</keyword>
<dbReference type="InterPro" id="IPR015919">
    <property type="entry name" value="Cadherin-like_sf"/>
</dbReference>
<feature type="compositionally biased region" description="Low complexity" evidence="12">
    <location>
        <begin position="169"/>
        <end position="223"/>
    </location>
</feature>
<evidence type="ECO:0000313" key="18">
    <source>
        <dbReference type="RefSeq" id="XP_022299509.1"/>
    </source>
</evidence>
<dbReference type="KEGG" id="cvn:111108169"/>
<comment type="subcellular location">
    <subcellularLocation>
        <location evidence="1">Membrane</location>
    </subcellularLocation>
    <subcellularLocation>
        <location evidence="2">Secreted</location>
    </subcellularLocation>
</comment>
<feature type="domain" description="EGF-like" evidence="15">
    <location>
        <begin position="2283"/>
        <end position="2319"/>
    </location>
</feature>
<dbReference type="PROSITE" id="PS00022">
    <property type="entry name" value="EGF_1"/>
    <property type="match status" value="2"/>
</dbReference>
<evidence type="ECO:0000256" key="9">
    <source>
        <dbReference type="ARBA" id="ARBA00023157"/>
    </source>
</evidence>
<feature type="domain" description="EGF-like" evidence="15">
    <location>
        <begin position="2155"/>
        <end position="2195"/>
    </location>
</feature>
<dbReference type="Gene3D" id="2.20.100.10">
    <property type="entry name" value="Thrombospondin type-1 (TSP1) repeat"/>
    <property type="match status" value="2"/>
</dbReference>
<keyword evidence="4 11" id="KW-0245">EGF-like domain</keyword>
<evidence type="ECO:0000256" key="10">
    <source>
        <dbReference type="ARBA" id="ARBA00023180"/>
    </source>
</evidence>
<dbReference type="SMART" id="SM00539">
    <property type="entry name" value="NIDO"/>
    <property type="match status" value="1"/>
</dbReference>
<name>A0A8B8B9T7_CRAVI</name>
<dbReference type="InterPro" id="IPR001881">
    <property type="entry name" value="EGF-like_Ca-bd_dom"/>
</dbReference>
<feature type="region of interest" description="Disordered" evidence="12">
    <location>
        <begin position="2686"/>
        <end position="2733"/>
    </location>
</feature>
<dbReference type="InterPro" id="IPR000152">
    <property type="entry name" value="EGF-type_Asp/Asn_hydroxyl_site"/>
</dbReference>
<feature type="domain" description="EGF-like" evidence="15">
    <location>
        <begin position="1982"/>
        <end position="2023"/>
    </location>
</feature>
<dbReference type="FunFam" id="2.10.25.10:FF:000038">
    <property type="entry name" value="Fibrillin 2"/>
    <property type="match status" value="4"/>
</dbReference>
<evidence type="ECO:0000313" key="17">
    <source>
        <dbReference type="Proteomes" id="UP000694844"/>
    </source>
</evidence>
<gene>
    <name evidence="18 19 20" type="primary">LOC111108169</name>
</gene>
<dbReference type="InterPro" id="IPR018097">
    <property type="entry name" value="EGF_Ca-bd_CS"/>
</dbReference>
<dbReference type="FunFam" id="2.20.100.10:FF:000001">
    <property type="entry name" value="semaphorin-5A isoform X1"/>
    <property type="match status" value="1"/>
</dbReference>
<dbReference type="Pfam" id="PF12662">
    <property type="entry name" value="cEGF"/>
    <property type="match status" value="3"/>
</dbReference>
<feature type="region of interest" description="Disordered" evidence="12">
    <location>
        <begin position="22"/>
        <end position="223"/>
    </location>
</feature>
<dbReference type="CDD" id="cd00054">
    <property type="entry name" value="EGF_CA"/>
    <property type="match status" value="11"/>
</dbReference>
<dbReference type="InterPro" id="IPR049883">
    <property type="entry name" value="NOTCH1_EGF-like"/>
</dbReference>
<accession>A0A8B8B9T7</accession>
<dbReference type="PROSITE" id="PS01187">
    <property type="entry name" value="EGF_CA"/>
    <property type="match status" value="6"/>
</dbReference>
<comment type="caution">
    <text evidence="11">Lacks conserved residue(s) required for the propagation of feature annotation.</text>
</comment>
<dbReference type="SUPFAM" id="SSF82895">
    <property type="entry name" value="TSP-1 type 1 repeat"/>
    <property type="match status" value="2"/>
</dbReference>
<reference evidence="18 19" key="1">
    <citation type="submission" date="2025-04" db="UniProtKB">
        <authorList>
            <consortium name="RefSeq"/>
        </authorList>
    </citation>
    <scope>IDENTIFICATION</scope>
    <source>
        <tissue evidence="18 19">Whole sample</tissue>
    </source>
</reference>
<dbReference type="Pfam" id="PF12661">
    <property type="entry name" value="hEGF"/>
    <property type="match status" value="1"/>
</dbReference>
<dbReference type="RefSeq" id="XP_022299510.1">
    <property type="nucleotide sequence ID" value="XM_022443802.1"/>
</dbReference>
<feature type="disulfide bond" evidence="11">
    <location>
        <begin position="538"/>
        <end position="555"/>
    </location>
</feature>